<dbReference type="RefSeq" id="WP_386768552.1">
    <property type="nucleotide sequence ID" value="NZ_JBHSTI010000018.1"/>
</dbReference>
<dbReference type="SUPFAM" id="SSF75304">
    <property type="entry name" value="Amidase signature (AS) enzymes"/>
    <property type="match status" value="1"/>
</dbReference>
<dbReference type="Proteomes" id="UP001596138">
    <property type="component" value="Unassembled WGS sequence"/>
</dbReference>
<reference evidence="3" key="1">
    <citation type="journal article" date="2019" name="Int. J. Syst. Evol. Microbiol.">
        <title>The Global Catalogue of Microorganisms (GCM) 10K type strain sequencing project: providing services to taxonomists for standard genome sequencing and annotation.</title>
        <authorList>
            <consortium name="The Broad Institute Genomics Platform"/>
            <consortium name="The Broad Institute Genome Sequencing Center for Infectious Disease"/>
            <person name="Wu L."/>
            <person name="Ma J."/>
        </authorList>
    </citation>
    <scope>NUCLEOTIDE SEQUENCE [LARGE SCALE GENOMIC DNA]</scope>
    <source>
        <strain evidence="3">CGMCC 4.7317</strain>
    </source>
</reference>
<evidence type="ECO:0000313" key="3">
    <source>
        <dbReference type="Proteomes" id="UP001596138"/>
    </source>
</evidence>
<dbReference type="Pfam" id="PF01425">
    <property type="entry name" value="Amidase"/>
    <property type="match status" value="1"/>
</dbReference>
<dbReference type="PANTHER" id="PTHR42678:SF34">
    <property type="entry name" value="OS04G0183300 PROTEIN"/>
    <property type="match status" value="1"/>
</dbReference>
<dbReference type="InterPro" id="IPR036928">
    <property type="entry name" value="AS_sf"/>
</dbReference>
<comment type="caution">
    <text evidence="2">The sequence shown here is derived from an EMBL/GenBank/DDBJ whole genome shotgun (WGS) entry which is preliminary data.</text>
</comment>
<accession>A0ABW1T5I1</accession>
<name>A0ABW1T5I1_9ACTN</name>
<protein>
    <submittedName>
        <fullName evidence="2">Amidase family protein</fullName>
    </submittedName>
</protein>
<sequence length="503" mass="51508">MTSPHASLDPHAASADLGFSDASALADELAAGRTTSVAIVRTLLGRIEAVDGPGAVHLRSILAVCPDALEQADRLDAERAAGTVRSALHGVPVVVKDNVEVLGMPASAGSLFFDGRPATRDAPIVASMRAAGLIVLGVTNLSEWANLRSNRSTSGWSALGGLTGNPWALDRSAGGSSSGSGAAVAAGLAPLAIGTETDGSITCPSSLNGITGLKPTLGLVPTAGIVPISASQDMPGPMARSVRDVALLLDVLTGSAAYATAIGSLAADDITLGVANSWLSGHIATDDVFLGVTQALFDGGITLVTSEVTHTGEYEDNELVVLVGEMLDDMNAYLLDRFGAGAPTMADIVEFNRENADTELAFFDQSLLEMALASGGRAGQRYDEARQICLDWAVTKNLQAAFDADDDIDLLIAPAYCPAWKSDLTNGDHFAGGGLASPAPSIAGWPVLCLPMGFVDGLPVGLTLIGRPHTEATLVAVGHVVEEILGLRADGALRPTFTPATRG</sequence>
<dbReference type="PANTHER" id="PTHR42678">
    <property type="entry name" value="AMIDASE"/>
    <property type="match status" value="1"/>
</dbReference>
<dbReference type="Gene3D" id="3.90.1300.10">
    <property type="entry name" value="Amidase signature (AS) domain"/>
    <property type="match status" value="1"/>
</dbReference>
<proteinExistence type="predicted"/>
<evidence type="ECO:0000313" key="2">
    <source>
        <dbReference type="EMBL" id="MFC6239340.1"/>
    </source>
</evidence>
<organism evidence="2 3">
    <name type="scientific">Longivirga aurantiaca</name>
    <dbReference type="NCBI Taxonomy" id="1837743"/>
    <lineage>
        <taxon>Bacteria</taxon>
        <taxon>Bacillati</taxon>
        <taxon>Actinomycetota</taxon>
        <taxon>Actinomycetes</taxon>
        <taxon>Sporichthyales</taxon>
        <taxon>Sporichthyaceae</taxon>
        <taxon>Longivirga</taxon>
    </lineage>
</organism>
<gene>
    <name evidence="2" type="ORF">ACFQGU_15810</name>
</gene>
<keyword evidence="3" id="KW-1185">Reference proteome</keyword>
<evidence type="ECO:0000259" key="1">
    <source>
        <dbReference type="Pfam" id="PF01425"/>
    </source>
</evidence>
<dbReference type="EMBL" id="JBHSTI010000018">
    <property type="protein sequence ID" value="MFC6239340.1"/>
    <property type="molecule type" value="Genomic_DNA"/>
</dbReference>
<feature type="domain" description="Amidase" evidence="1">
    <location>
        <begin position="39"/>
        <end position="474"/>
    </location>
</feature>
<dbReference type="InterPro" id="IPR023631">
    <property type="entry name" value="Amidase_dom"/>
</dbReference>